<feature type="binding site" evidence="3">
    <location>
        <position position="89"/>
    </location>
    <ligand>
        <name>Mg(2+)</name>
        <dbReference type="ChEBI" id="CHEBI:18420"/>
        <label>1</label>
        <note>catalytic</note>
    </ligand>
</feature>
<dbReference type="Proteomes" id="UP000070457">
    <property type="component" value="Unassembled WGS sequence"/>
</dbReference>
<dbReference type="InterPro" id="IPR000760">
    <property type="entry name" value="Inositol_monophosphatase-like"/>
</dbReference>
<dbReference type="InterPro" id="IPR020550">
    <property type="entry name" value="Inositol_monophosphatase_CS"/>
</dbReference>
<dbReference type="PRINTS" id="PR00377">
    <property type="entry name" value="IMPHPHTASES"/>
</dbReference>
<evidence type="ECO:0000313" key="4">
    <source>
        <dbReference type="EMBL" id="KXK26445.1"/>
    </source>
</evidence>
<dbReference type="STRING" id="1617426.TR69_WS6001000448"/>
<dbReference type="PROSITE" id="PS00630">
    <property type="entry name" value="IMP_2"/>
    <property type="match status" value="1"/>
</dbReference>
<proteinExistence type="predicted"/>
<organism evidence="4 5">
    <name type="scientific">candidate division WS6 bacterium OLB20</name>
    <dbReference type="NCBI Taxonomy" id="1617426"/>
    <lineage>
        <taxon>Bacteria</taxon>
        <taxon>Candidatus Dojkabacteria</taxon>
    </lineage>
</organism>
<dbReference type="EMBL" id="JYNZ01000003">
    <property type="protein sequence ID" value="KXK26445.1"/>
    <property type="molecule type" value="Genomic_DNA"/>
</dbReference>
<keyword evidence="4" id="KW-0378">Hydrolase</keyword>
<dbReference type="PANTHER" id="PTHR20854">
    <property type="entry name" value="INOSITOL MONOPHOSPHATASE"/>
    <property type="match status" value="1"/>
</dbReference>
<sequence length="268" mass="29943">MMSQNKKEIAKLAADFLVKEGDRVNKNWTSMTITDLKDGGADVSTNFDREIEKNFYDFISKHFPDDGFIGEEFPELQKDGEDIWMIDPIDGTKFFAAGIPLWSTTVSRIKKGQSLADIGVVYNPVSEQLYIASEGNGTTLNGVPVFLKEETDITKLQVSIDVSATSVGESDFTDEVHRMIDILERNFYRARMLGSGALSLAWLAQGFFGAFVDPVREEKKLVDIAGGLLIAKEAGAEIRHHQFSDNSSVHYHFVARPEVLDQLEQLLK</sequence>
<feature type="binding site" evidence="3">
    <location>
        <position position="87"/>
    </location>
    <ligand>
        <name>Mg(2+)</name>
        <dbReference type="ChEBI" id="CHEBI:18420"/>
        <label>1</label>
        <note>catalytic</note>
    </ligand>
</feature>
<dbReference type="GO" id="GO:0007165">
    <property type="term" value="P:signal transduction"/>
    <property type="evidence" value="ECO:0007669"/>
    <property type="project" value="TreeGrafter"/>
</dbReference>
<dbReference type="GO" id="GO:0008934">
    <property type="term" value="F:inositol monophosphate 1-phosphatase activity"/>
    <property type="evidence" value="ECO:0007669"/>
    <property type="project" value="TreeGrafter"/>
</dbReference>
<dbReference type="GO" id="GO:0006020">
    <property type="term" value="P:inositol metabolic process"/>
    <property type="evidence" value="ECO:0007669"/>
    <property type="project" value="TreeGrafter"/>
</dbReference>
<evidence type="ECO:0000256" key="1">
    <source>
        <dbReference type="ARBA" id="ARBA00022723"/>
    </source>
</evidence>
<keyword evidence="2 3" id="KW-0460">Magnesium</keyword>
<dbReference type="CDD" id="cd01637">
    <property type="entry name" value="IMPase_like"/>
    <property type="match status" value="1"/>
</dbReference>
<dbReference type="EC" id="3.1.3.25" evidence="4"/>
<accession>A0A136LXS4</accession>
<gene>
    <name evidence="4" type="primary">suhB_1</name>
    <name evidence="4" type="ORF">TR69_WS6001000448</name>
</gene>
<name>A0A136LXS4_9BACT</name>
<feature type="binding site" evidence="3">
    <location>
        <position position="71"/>
    </location>
    <ligand>
        <name>Mg(2+)</name>
        <dbReference type="ChEBI" id="CHEBI:18420"/>
        <label>1</label>
        <note>catalytic</note>
    </ligand>
</feature>
<dbReference type="Gene3D" id="3.30.540.10">
    <property type="entry name" value="Fructose-1,6-Bisphosphatase, subunit A, domain 1"/>
    <property type="match status" value="1"/>
</dbReference>
<dbReference type="AlphaFoldDB" id="A0A136LXS4"/>
<keyword evidence="1 3" id="KW-0479">Metal-binding</keyword>
<dbReference type="GO" id="GO:0046872">
    <property type="term" value="F:metal ion binding"/>
    <property type="evidence" value="ECO:0007669"/>
    <property type="project" value="UniProtKB-KW"/>
</dbReference>
<evidence type="ECO:0000256" key="2">
    <source>
        <dbReference type="ARBA" id="ARBA00022842"/>
    </source>
</evidence>
<dbReference type="Gene3D" id="3.40.190.80">
    <property type="match status" value="1"/>
</dbReference>
<reference evidence="4 5" key="1">
    <citation type="submission" date="2015-02" db="EMBL/GenBank/DDBJ databases">
        <title>Improved understanding of the partial-nitritation anammox process through 23 genomes representing the majority of the microbial community.</title>
        <authorList>
            <person name="Speth D.R."/>
            <person name="In T Zandt M."/>
            <person name="Guerrero Cruz S."/>
            <person name="Jetten M.S."/>
            <person name="Dutilh B.E."/>
        </authorList>
    </citation>
    <scope>NUCLEOTIDE SEQUENCE [LARGE SCALE GENOMIC DNA]</scope>
    <source>
        <strain evidence="4">OLB20</strain>
    </source>
</reference>
<dbReference type="PANTHER" id="PTHR20854:SF4">
    <property type="entry name" value="INOSITOL-1-MONOPHOSPHATASE-RELATED"/>
    <property type="match status" value="1"/>
</dbReference>
<comment type="cofactor">
    <cofactor evidence="3">
        <name>Mg(2+)</name>
        <dbReference type="ChEBI" id="CHEBI:18420"/>
    </cofactor>
</comment>
<dbReference type="GO" id="GO:0046854">
    <property type="term" value="P:phosphatidylinositol phosphate biosynthetic process"/>
    <property type="evidence" value="ECO:0007669"/>
    <property type="project" value="InterPro"/>
</dbReference>
<evidence type="ECO:0000313" key="5">
    <source>
        <dbReference type="Proteomes" id="UP000070457"/>
    </source>
</evidence>
<feature type="binding site" evidence="3">
    <location>
        <position position="223"/>
    </location>
    <ligand>
        <name>Mg(2+)</name>
        <dbReference type="ChEBI" id="CHEBI:18420"/>
        <label>1</label>
        <note>catalytic</note>
    </ligand>
</feature>
<evidence type="ECO:0000256" key="3">
    <source>
        <dbReference type="PIRSR" id="PIRSR600760-2"/>
    </source>
</evidence>
<dbReference type="SUPFAM" id="SSF56655">
    <property type="entry name" value="Carbohydrate phosphatase"/>
    <property type="match status" value="1"/>
</dbReference>
<feature type="binding site" evidence="3">
    <location>
        <position position="90"/>
    </location>
    <ligand>
        <name>Mg(2+)</name>
        <dbReference type="ChEBI" id="CHEBI:18420"/>
        <label>2</label>
    </ligand>
</feature>
<protein>
    <submittedName>
        <fullName evidence="4">Inositol-1-monophosphatase</fullName>
        <ecNumber evidence="4">3.1.3.25</ecNumber>
    </submittedName>
</protein>
<comment type="caution">
    <text evidence="4">The sequence shown here is derived from an EMBL/GenBank/DDBJ whole genome shotgun (WGS) entry which is preliminary data.</text>
</comment>
<dbReference type="Pfam" id="PF00459">
    <property type="entry name" value="Inositol_P"/>
    <property type="match status" value="1"/>
</dbReference>